<accession>C8VA71</accession>
<dbReference type="RefSeq" id="XP_050467612.1">
    <property type="nucleotide sequence ID" value="XM_050611599.1"/>
</dbReference>
<organism evidence="1 2">
    <name type="scientific">Emericella nidulans (strain FGSC A4 / ATCC 38163 / CBS 112.46 / NRRL 194 / M139)</name>
    <name type="common">Aspergillus nidulans</name>
    <dbReference type="NCBI Taxonomy" id="227321"/>
    <lineage>
        <taxon>Eukaryota</taxon>
        <taxon>Fungi</taxon>
        <taxon>Dikarya</taxon>
        <taxon>Ascomycota</taxon>
        <taxon>Pezizomycotina</taxon>
        <taxon>Eurotiomycetes</taxon>
        <taxon>Eurotiomycetidae</taxon>
        <taxon>Eurotiales</taxon>
        <taxon>Aspergillaceae</taxon>
        <taxon>Aspergillus</taxon>
        <taxon>Aspergillus subgen. Nidulantes</taxon>
    </lineage>
</organism>
<dbReference type="EMBL" id="BN001303">
    <property type="protein sequence ID" value="CBF76637.1"/>
    <property type="molecule type" value="Genomic_DNA"/>
</dbReference>
<dbReference type="HOGENOM" id="CLU_3399383_0_0_1"/>
<gene>
    <name evidence="1" type="ORF">ANIA_11449</name>
</gene>
<dbReference type="AlphaFoldDB" id="C8VA71"/>
<keyword evidence="2" id="KW-1185">Reference proteome</keyword>
<protein>
    <submittedName>
        <fullName evidence="1">Uncharacterized protein</fullName>
    </submittedName>
</protein>
<dbReference type="Proteomes" id="UP000000560">
    <property type="component" value="Chromosome III"/>
</dbReference>
<dbReference type="GeneID" id="74897032"/>
<evidence type="ECO:0000313" key="2">
    <source>
        <dbReference type="Proteomes" id="UP000000560"/>
    </source>
</evidence>
<dbReference type="KEGG" id="ani:ANIA_11449"/>
<name>C8VA71_EMENI</name>
<proteinExistence type="predicted"/>
<reference evidence="2" key="2">
    <citation type="journal article" date="2009" name="Fungal Genet. Biol.">
        <title>The 2008 update of the Aspergillus nidulans genome annotation: a community effort.</title>
        <authorList>
            <person name="Wortman J.R."/>
            <person name="Gilsenan J.M."/>
            <person name="Joardar V."/>
            <person name="Deegan J."/>
            <person name="Clutterbuck J."/>
            <person name="Andersen M.R."/>
            <person name="Archer D."/>
            <person name="Bencina M."/>
            <person name="Braus G."/>
            <person name="Coutinho P."/>
            <person name="von Dohren H."/>
            <person name="Doonan J."/>
            <person name="Driessen A.J."/>
            <person name="Durek P."/>
            <person name="Espeso E."/>
            <person name="Fekete E."/>
            <person name="Flipphi M."/>
            <person name="Estrada C.G."/>
            <person name="Geysens S."/>
            <person name="Goldman G."/>
            <person name="de Groot P.W."/>
            <person name="Hansen K."/>
            <person name="Harris S.D."/>
            <person name="Heinekamp T."/>
            <person name="Helmstaedt K."/>
            <person name="Henrissat B."/>
            <person name="Hofmann G."/>
            <person name="Homan T."/>
            <person name="Horio T."/>
            <person name="Horiuchi H."/>
            <person name="James S."/>
            <person name="Jones M."/>
            <person name="Karaffa L."/>
            <person name="Karanyi Z."/>
            <person name="Kato M."/>
            <person name="Keller N."/>
            <person name="Kelly D.E."/>
            <person name="Kiel J.A."/>
            <person name="Kim J.M."/>
            <person name="van der Klei I.J."/>
            <person name="Klis F.M."/>
            <person name="Kovalchuk A."/>
            <person name="Krasevec N."/>
            <person name="Kubicek C.P."/>
            <person name="Liu B."/>
            <person name="Maccabe A."/>
            <person name="Meyer V."/>
            <person name="Mirabito P."/>
            <person name="Miskei M."/>
            <person name="Mos M."/>
            <person name="Mullins J."/>
            <person name="Nelson D.R."/>
            <person name="Nielsen J."/>
            <person name="Oakley B.R."/>
            <person name="Osmani S.A."/>
            <person name="Pakula T."/>
            <person name="Paszewski A."/>
            <person name="Paulsen I."/>
            <person name="Pilsyk S."/>
            <person name="Pocsi I."/>
            <person name="Punt P.J."/>
            <person name="Ram A.F."/>
            <person name="Ren Q."/>
            <person name="Robellet X."/>
            <person name="Robson G."/>
            <person name="Seiboth B."/>
            <person name="van Solingen P."/>
            <person name="Specht T."/>
            <person name="Sun J."/>
            <person name="Taheri-Talesh N."/>
            <person name="Takeshita N."/>
            <person name="Ussery D."/>
            <person name="vanKuyk P.A."/>
            <person name="Visser H."/>
            <person name="van de Vondervoort P.J."/>
            <person name="de Vries R.P."/>
            <person name="Walton J."/>
            <person name="Xiang X."/>
            <person name="Xiong Y."/>
            <person name="Zeng A.P."/>
            <person name="Brandt B.W."/>
            <person name="Cornell M.J."/>
            <person name="van den Hondel C.A."/>
            <person name="Visser J."/>
            <person name="Oliver S.G."/>
            <person name="Turner G."/>
        </authorList>
    </citation>
    <scope>GENOME REANNOTATION</scope>
    <source>
        <strain evidence="2">FGSC A4 / ATCC 38163 / CBS 112.46 / NRRL 194 / M139</strain>
    </source>
</reference>
<reference evidence="2" key="1">
    <citation type="journal article" date="2005" name="Nature">
        <title>Sequencing of Aspergillus nidulans and comparative analysis with A. fumigatus and A. oryzae.</title>
        <authorList>
            <person name="Galagan J.E."/>
            <person name="Calvo S.E."/>
            <person name="Cuomo C."/>
            <person name="Ma L.J."/>
            <person name="Wortman J.R."/>
            <person name="Batzoglou S."/>
            <person name="Lee S.I."/>
            <person name="Basturkmen M."/>
            <person name="Spevak C.C."/>
            <person name="Clutterbuck J."/>
            <person name="Kapitonov V."/>
            <person name="Jurka J."/>
            <person name="Scazzocchio C."/>
            <person name="Farman M."/>
            <person name="Butler J."/>
            <person name="Purcell S."/>
            <person name="Harris S."/>
            <person name="Braus G.H."/>
            <person name="Draht O."/>
            <person name="Busch S."/>
            <person name="D'Enfert C."/>
            <person name="Bouchier C."/>
            <person name="Goldman G.H."/>
            <person name="Bell-Pedersen D."/>
            <person name="Griffiths-Jones S."/>
            <person name="Doonan J.H."/>
            <person name="Yu J."/>
            <person name="Vienken K."/>
            <person name="Pain A."/>
            <person name="Freitag M."/>
            <person name="Selker E.U."/>
            <person name="Archer D.B."/>
            <person name="Penalva M.A."/>
            <person name="Oakley B.R."/>
            <person name="Momany M."/>
            <person name="Tanaka T."/>
            <person name="Kumagai T."/>
            <person name="Asai K."/>
            <person name="Machida M."/>
            <person name="Nierman W.C."/>
            <person name="Denning D.W."/>
            <person name="Caddick M."/>
            <person name="Hynes M."/>
            <person name="Paoletti M."/>
            <person name="Fischer R."/>
            <person name="Miller B."/>
            <person name="Dyer P."/>
            <person name="Sachs M.S."/>
            <person name="Osmani S.A."/>
            <person name="Birren B.W."/>
        </authorList>
    </citation>
    <scope>NUCLEOTIDE SEQUENCE [LARGE SCALE GENOMIC DNA]</scope>
    <source>
        <strain evidence="2">FGSC A4 / ATCC 38163 / CBS 112.46 / NRRL 194 / M139</strain>
    </source>
</reference>
<sequence length="31" mass="3934">MSRFDQLELYFADIRLAHDHRTWDRDKYDYG</sequence>
<dbReference type="InParanoid" id="C8VA71"/>
<evidence type="ECO:0000313" key="1">
    <source>
        <dbReference type="EMBL" id="CBF76637.1"/>
    </source>
</evidence>